<dbReference type="Pfam" id="PF00072">
    <property type="entry name" value="Response_reg"/>
    <property type="match status" value="1"/>
</dbReference>
<evidence type="ECO:0000256" key="4">
    <source>
        <dbReference type="PROSITE-ProRule" id="PRU00169"/>
    </source>
</evidence>
<evidence type="ECO:0000256" key="2">
    <source>
        <dbReference type="ARBA" id="ARBA00012438"/>
    </source>
</evidence>
<dbReference type="Gene3D" id="1.10.287.130">
    <property type="match status" value="1"/>
</dbReference>
<keyword evidence="5" id="KW-0175">Coiled coil</keyword>
<dbReference type="eggNOG" id="COG2204">
    <property type="taxonomic scope" value="Bacteria"/>
</dbReference>
<evidence type="ECO:0000256" key="6">
    <source>
        <dbReference type="SAM" id="MobiDB-lite"/>
    </source>
</evidence>
<dbReference type="PROSITE" id="PS50110">
    <property type="entry name" value="RESPONSE_REGULATORY"/>
    <property type="match status" value="1"/>
</dbReference>
<protein>
    <recommendedName>
        <fullName evidence="2">histidine kinase</fullName>
        <ecNumber evidence="2">2.7.13.3</ecNumber>
    </recommendedName>
</protein>
<dbReference type="Proteomes" id="UP000005824">
    <property type="component" value="Unassembled WGS sequence"/>
</dbReference>
<dbReference type="CDD" id="cd00082">
    <property type="entry name" value="HisKA"/>
    <property type="match status" value="1"/>
</dbReference>
<dbReference type="Gene3D" id="3.40.50.2300">
    <property type="match status" value="1"/>
</dbReference>
<dbReference type="SMART" id="SM00448">
    <property type="entry name" value="REC"/>
    <property type="match status" value="1"/>
</dbReference>
<gene>
    <name evidence="8" type="ORF">CfE428DRAFT_5470</name>
</gene>
<dbReference type="AlphaFoldDB" id="B4D980"/>
<evidence type="ECO:0000256" key="3">
    <source>
        <dbReference type="ARBA" id="ARBA00022553"/>
    </source>
</evidence>
<keyword evidence="3 4" id="KW-0597">Phosphoprotein</keyword>
<name>B4D980_9BACT</name>
<feature type="modified residue" description="4-aspartylphosphate" evidence="4">
    <location>
        <position position="80"/>
    </location>
</feature>
<dbReference type="InterPro" id="IPR036097">
    <property type="entry name" value="HisK_dim/P_sf"/>
</dbReference>
<dbReference type="InterPro" id="IPR036890">
    <property type="entry name" value="HATPase_C_sf"/>
</dbReference>
<comment type="caution">
    <text evidence="8">The sequence shown here is derived from an EMBL/GenBank/DDBJ whole genome shotgun (WGS) entry which is preliminary data.</text>
</comment>
<dbReference type="EMBL" id="ABVL01000025">
    <property type="protein sequence ID" value="EDY16983.1"/>
    <property type="molecule type" value="Genomic_DNA"/>
</dbReference>
<evidence type="ECO:0000313" key="8">
    <source>
        <dbReference type="EMBL" id="EDY16983.1"/>
    </source>
</evidence>
<dbReference type="CDD" id="cd17536">
    <property type="entry name" value="REC_YesN-like"/>
    <property type="match status" value="1"/>
</dbReference>
<feature type="region of interest" description="Disordered" evidence="6">
    <location>
        <begin position="370"/>
        <end position="429"/>
    </location>
</feature>
<feature type="compositionally biased region" description="Low complexity" evidence="6">
    <location>
        <begin position="420"/>
        <end position="429"/>
    </location>
</feature>
<dbReference type="PANTHER" id="PTHR43547:SF2">
    <property type="entry name" value="HYBRID SIGNAL TRANSDUCTION HISTIDINE KINASE C"/>
    <property type="match status" value="1"/>
</dbReference>
<dbReference type="InParanoid" id="B4D980"/>
<dbReference type="GO" id="GO:0000155">
    <property type="term" value="F:phosphorelay sensor kinase activity"/>
    <property type="evidence" value="ECO:0007669"/>
    <property type="project" value="InterPro"/>
</dbReference>
<evidence type="ECO:0000256" key="1">
    <source>
        <dbReference type="ARBA" id="ARBA00000085"/>
    </source>
</evidence>
<dbReference type="STRING" id="497964.CfE428DRAFT_5470"/>
<evidence type="ECO:0000259" key="7">
    <source>
        <dbReference type="PROSITE" id="PS50110"/>
    </source>
</evidence>
<feature type="domain" description="Response regulatory" evidence="7">
    <location>
        <begin position="32"/>
        <end position="145"/>
    </location>
</feature>
<dbReference type="SUPFAM" id="SSF55874">
    <property type="entry name" value="ATPase domain of HSP90 chaperone/DNA topoisomerase II/histidine kinase"/>
    <property type="match status" value="1"/>
</dbReference>
<organism evidence="8 9">
    <name type="scientific">Chthoniobacter flavus Ellin428</name>
    <dbReference type="NCBI Taxonomy" id="497964"/>
    <lineage>
        <taxon>Bacteria</taxon>
        <taxon>Pseudomonadati</taxon>
        <taxon>Verrucomicrobiota</taxon>
        <taxon>Spartobacteria</taxon>
        <taxon>Chthoniobacterales</taxon>
        <taxon>Chthoniobacteraceae</taxon>
        <taxon>Chthoniobacter</taxon>
    </lineage>
</organism>
<dbReference type="PANTHER" id="PTHR43547">
    <property type="entry name" value="TWO-COMPONENT HISTIDINE KINASE"/>
    <property type="match status" value="1"/>
</dbReference>
<dbReference type="SUPFAM" id="SSF52172">
    <property type="entry name" value="CheY-like"/>
    <property type="match status" value="1"/>
</dbReference>
<proteinExistence type="predicted"/>
<dbReference type="InterPro" id="IPR001789">
    <property type="entry name" value="Sig_transdc_resp-reg_receiver"/>
</dbReference>
<sequence length="429" mass="47230">MAPTVLTPTLSHSRLDTSSEPVTGTGHTSKPTLLIVDDEEGPRQSLRIVFKNEYNVLVASDGLEAIMLARSNPICVVVCDIMMLGMSGVEVLKELKQIDPLVEVIMLTAFETIETARQALRHGASDYLNKPFDIPTMRAAVAHAAQKHKTAVEFRQGNQQLQELQRVIQEQRMREEMARTQGEIYASVLHDINSPLTVISGFVDLINRSMQNTARVEGQQLESLRDDLNKLNGQVGRCFEISRRYLSFLHSQTVEKSQVGVNQIMSDLKELLLRHPTSKGHQLTVNGLDRDVIAEINGTDFLQVLLNLTINALQSTSHPHRVTVSCQLHPSPIDVRKFSDSPTQRMVNREGFANRTPILTVIIEDDGPGHPRATFSHGCSSNALPRSRPSTVPASAFPSSSASSAKLAAQSSFNPPPAPARNSPSACRR</sequence>
<dbReference type="SUPFAM" id="SSF47384">
    <property type="entry name" value="Homodimeric domain of signal transducing histidine kinase"/>
    <property type="match status" value="1"/>
</dbReference>
<dbReference type="Gene3D" id="3.30.565.10">
    <property type="entry name" value="Histidine kinase-like ATPase, C-terminal domain"/>
    <property type="match status" value="1"/>
</dbReference>
<evidence type="ECO:0000313" key="9">
    <source>
        <dbReference type="Proteomes" id="UP000005824"/>
    </source>
</evidence>
<feature type="coiled-coil region" evidence="5">
    <location>
        <begin position="154"/>
        <end position="181"/>
    </location>
</feature>
<dbReference type="InterPro" id="IPR003661">
    <property type="entry name" value="HisK_dim/P_dom"/>
</dbReference>
<reference evidence="8 9" key="1">
    <citation type="journal article" date="2011" name="J. Bacteriol.">
        <title>Genome sequence of Chthoniobacter flavus Ellin428, an aerobic heterotrophic soil bacterium.</title>
        <authorList>
            <person name="Kant R."/>
            <person name="van Passel M.W."/>
            <person name="Palva A."/>
            <person name="Lucas S."/>
            <person name="Lapidus A."/>
            <person name="Glavina Del Rio T."/>
            <person name="Dalin E."/>
            <person name="Tice H."/>
            <person name="Bruce D."/>
            <person name="Goodwin L."/>
            <person name="Pitluck S."/>
            <person name="Larimer F.W."/>
            <person name="Land M.L."/>
            <person name="Hauser L."/>
            <person name="Sangwan P."/>
            <person name="de Vos W.M."/>
            <person name="Janssen P.H."/>
            <person name="Smidt H."/>
        </authorList>
    </citation>
    <scope>NUCLEOTIDE SEQUENCE [LARGE SCALE GENOMIC DNA]</scope>
    <source>
        <strain evidence="8 9">Ellin428</strain>
    </source>
</reference>
<accession>B4D980</accession>
<feature type="compositionally biased region" description="Low complexity" evidence="6">
    <location>
        <begin position="389"/>
        <end position="413"/>
    </location>
</feature>
<dbReference type="InterPro" id="IPR011006">
    <property type="entry name" value="CheY-like_superfamily"/>
</dbReference>
<feature type="region of interest" description="Disordered" evidence="6">
    <location>
        <begin position="1"/>
        <end position="30"/>
    </location>
</feature>
<dbReference type="EC" id="2.7.13.3" evidence="2"/>
<keyword evidence="9" id="KW-1185">Reference proteome</keyword>
<comment type="catalytic activity">
    <reaction evidence="1">
        <text>ATP + protein L-histidine = ADP + protein N-phospho-L-histidine.</text>
        <dbReference type="EC" id="2.7.13.3"/>
    </reaction>
</comment>
<evidence type="ECO:0000256" key="5">
    <source>
        <dbReference type="SAM" id="Coils"/>
    </source>
</evidence>